<evidence type="ECO:0000256" key="3">
    <source>
        <dbReference type="ARBA" id="ARBA00023008"/>
    </source>
</evidence>
<keyword evidence="6" id="KW-1185">Reference proteome</keyword>
<dbReference type="RefSeq" id="WP_283075671.1">
    <property type="nucleotide sequence ID" value="NZ_CP121671.1"/>
</dbReference>
<organism evidence="5 6">
    <name type="scientific">Halobacillus naozhouensis</name>
    <dbReference type="NCBI Taxonomy" id="554880"/>
    <lineage>
        <taxon>Bacteria</taxon>
        <taxon>Bacillati</taxon>
        <taxon>Bacillota</taxon>
        <taxon>Bacilli</taxon>
        <taxon>Bacillales</taxon>
        <taxon>Bacillaceae</taxon>
        <taxon>Halobacillus</taxon>
    </lineage>
</organism>
<dbReference type="Proteomes" id="UP001221597">
    <property type="component" value="Chromosome"/>
</dbReference>
<keyword evidence="2" id="KW-0479">Metal-binding</keyword>
<evidence type="ECO:0000259" key="4">
    <source>
        <dbReference type="PROSITE" id="PS50846"/>
    </source>
</evidence>
<dbReference type="SUPFAM" id="SSF55008">
    <property type="entry name" value="HMA, heavy metal-associated domain"/>
    <property type="match status" value="1"/>
</dbReference>
<dbReference type="InterPro" id="IPR036163">
    <property type="entry name" value="HMA_dom_sf"/>
</dbReference>
<dbReference type="Pfam" id="PF00403">
    <property type="entry name" value="HMA"/>
    <property type="match status" value="1"/>
</dbReference>
<dbReference type="InterPro" id="IPR006121">
    <property type="entry name" value="HMA_dom"/>
</dbReference>
<proteinExistence type="predicted"/>
<dbReference type="EMBL" id="CP121671">
    <property type="protein sequence ID" value="WFT73664.1"/>
    <property type="molecule type" value="Genomic_DNA"/>
</dbReference>
<dbReference type="NCBIfam" id="TIGR00003">
    <property type="entry name" value="copper ion binding protein"/>
    <property type="match status" value="1"/>
</dbReference>
<evidence type="ECO:0000256" key="1">
    <source>
        <dbReference type="ARBA" id="ARBA00015313"/>
    </source>
</evidence>
<dbReference type="PROSITE" id="PS50846">
    <property type="entry name" value="HMA_2"/>
    <property type="match status" value="1"/>
</dbReference>
<dbReference type="PROSITE" id="PS01047">
    <property type="entry name" value="HMA_1"/>
    <property type="match status" value="1"/>
</dbReference>
<keyword evidence="3" id="KW-0186">Copper</keyword>
<reference evidence="5 6" key="1">
    <citation type="submission" date="2023-04" db="EMBL/GenBank/DDBJ databases">
        <title>Genome sequence of Halobacillus naozhouensis KACC 21980.</title>
        <authorList>
            <person name="Kim S."/>
            <person name="Heo J."/>
            <person name="Kwon S.-W."/>
        </authorList>
    </citation>
    <scope>NUCLEOTIDE SEQUENCE [LARGE SCALE GENOMIC DNA]</scope>
    <source>
        <strain evidence="5 6">KCTC 13234</strain>
    </source>
</reference>
<dbReference type="PANTHER" id="PTHR46594:SF4">
    <property type="entry name" value="P-TYPE CATION-TRANSPORTING ATPASE"/>
    <property type="match status" value="1"/>
</dbReference>
<evidence type="ECO:0000256" key="2">
    <source>
        <dbReference type="ARBA" id="ARBA00022723"/>
    </source>
</evidence>
<dbReference type="InterPro" id="IPR000428">
    <property type="entry name" value="Cu-bd"/>
</dbReference>
<feature type="domain" description="HMA" evidence="4">
    <location>
        <begin position="1"/>
        <end position="67"/>
    </location>
</feature>
<dbReference type="InterPro" id="IPR017969">
    <property type="entry name" value="Heavy-metal-associated_CS"/>
</dbReference>
<accession>A0ABY8IU84</accession>
<dbReference type="PRINTS" id="PR00944">
    <property type="entry name" value="CUEXPORT"/>
</dbReference>
<dbReference type="Gene3D" id="3.30.70.100">
    <property type="match status" value="1"/>
</dbReference>
<protein>
    <recommendedName>
        <fullName evidence="1">Copper chaperone CopZ</fullName>
    </recommendedName>
</protein>
<evidence type="ECO:0000313" key="5">
    <source>
        <dbReference type="EMBL" id="WFT73664.1"/>
    </source>
</evidence>
<sequence length="68" mass="7445">MQLTLEVNGMTCSHCEKTVKDVLTKLEGVHAVEVDVNSGKVDIAYDESYVSKDLMKKAIEAQGYEPVG</sequence>
<dbReference type="CDD" id="cd00371">
    <property type="entry name" value="HMA"/>
    <property type="match status" value="1"/>
</dbReference>
<dbReference type="InterPro" id="IPR006122">
    <property type="entry name" value="HMA_Cu_ion-bd"/>
</dbReference>
<gene>
    <name evidence="5" type="ORF">P9989_14970</name>
</gene>
<name>A0ABY8IU84_9BACI</name>
<dbReference type="PANTHER" id="PTHR46594">
    <property type="entry name" value="P-TYPE CATION-TRANSPORTING ATPASE"/>
    <property type="match status" value="1"/>
</dbReference>
<evidence type="ECO:0000313" key="6">
    <source>
        <dbReference type="Proteomes" id="UP001221597"/>
    </source>
</evidence>